<evidence type="ECO:0000256" key="4">
    <source>
        <dbReference type="SAM" id="Phobius"/>
    </source>
</evidence>
<gene>
    <name evidence="5" type="ORF">ALC53_12589</name>
</gene>
<dbReference type="GO" id="GO:0006364">
    <property type="term" value="P:rRNA processing"/>
    <property type="evidence" value="ECO:0007669"/>
    <property type="project" value="InterPro"/>
</dbReference>
<dbReference type="EMBL" id="KQ976712">
    <property type="protein sequence ID" value="KYM76979.1"/>
    <property type="molecule type" value="Genomic_DNA"/>
</dbReference>
<keyword evidence="4" id="KW-0472">Membrane</keyword>
<accession>A0A151HZ29</accession>
<dbReference type="InterPro" id="IPR010301">
    <property type="entry name" value="RRP1"/>
</dbReference>
<dbReference type="GO" id="GO:0005634">
    <property type="term" value="C:nucleus"/>
    <property type="evidence" value="ECO:0007669"/>
    <property type="project" value="UniProtKB-SubCell"/>
</dbReference>
<dbReference type="Pfam" id="PF05997">
    <property type="entry name" value="Nop52"/>
    <property type="match status" value="1"/>
</dbReference>
<reference evidence="5 6" key="1">
    <citation type="submission" date="2015-09" db="EMBL/GenBank/DDBJ databases">
        <title>Atta colombica WGS genome.</title>
        <authorList>
            <person name="Nygaard S."/>
            <person name="Hu H."/>
            <person name="Boomsma J."/>
            <person name="Zhang G."/>
        </authorList>
    </citation>
    <scope>NUCLEOTIDE SEQUENCE [LARGE SCALE GENOMIC DNA]</scope>
    <source>
        <strain evidence="5">Treedump-2</strain>
        <tissue evidence="5">Whole body</tissue>
    </source>
</reference>
<keyword evidence="4" id="KW-0812">Transmembrane</keyword>
<evidence type="ECO:0000256" key="2">
    <source>
        <dbReference type="ARBA" id="ARBA00006374"/>
    </source>
</evidence>
<keyword evidence="3" id="KW-0539">Nucleus</keyword>
<evidence type="ECO:0000256" key="3">
    <source>
        <dbReference type="ARBA" id="ARBA00023242"/>
    </source>
</evidence>
<sequence length="105" mass="12449">MWIESNNILIQEELAKLFSKLVHCLKTRKTIILYISCALQMLAVKWFNINHHRQDSFSMVVFLFKIYLVIYMHEVLDYMKKICGRNGNLSNDVIICHATYHETVI</sequence>
<comment type="similarity">
    <text evidence="2">Belongs to the RRP1 family.</text>
</comment>
<feature type="transmembrane region" description="Helical" evidence="4">
    <location>
        <begin position="55"/>
        <end position="72"/>
    </location>
</feature>
<dbReference type="STRING" id="520822.A0A151HZ29"/>
<evidence type="ECO:0000313" key="5">
    <source>
        <dbReference type="EMBL" id="KYM76979.1"/>
    </source>
</evidence>
<dbReference type="Proteomes" id="UP000078540">
    <property type="component" value="Unassembled WGS sequence"/>
</dbReference>
<keyword evidence="6" id="KW-1185">Reference proteome</keyword>
<comment type="subcellular location">
    <subcellularLocation>
        <location evidence="1">Nucleus</location>
    </subcellularLocation>
</comment>
<protein>
    <submittedName>
        <fullName evidence="5">Uncharacterized protein</fullName>
    </submittedName>
</protein>
<dbReference type="GO" id="GO:0030688">
    <property type="term" value="C:preribosome, small subunit precursor"/>
    <property type="evidence" value="ECO:0007669"/>
    <property type="project" value="InterPro"/>
</dbReference>
<keyword evidence="4" id="KW-1133">Transmembrane helix</keyword>
<feature type="transmembrane region" description="Helical" evidence="4">
    <location>
        <begin position="31"/>
        <end position="49"/>
    </location>
</feature>
<organism evidence="5 6">
    <name type="scientific">Atta colombica</name>
    <dbReference type="NCBI Taxonomy" id="520822"/>
    <lineage>
        <taxon>Eukaryota</taxon>
        <taxon>Metazoa</taxon>
        <taxon>Ecdysozoa</taxon>
        <taxon>Arthropoda</taxon>
        <taxon>Hexapoda</taxon>
        <taxon>Insecta</taxon>
        <taxon>Pterygota</taxon>
        <taxon>Neoptera</taxon>
        <taxon>Endopterygota</taxon>
        <taxon>Hymenoptera</taxon>
        <taxon>Apocrita</taxon>
        <taxon>Aculeata</taxon>
        <taxon>Formicoidea</taxon>
        <taxon>Formicidae</taxon>
        <taxon>Myrmicinae</taxon>
        <taxon>Atta</taxon>
    </lineage>
</organism>
<evidence type="ECO:0000256" key="1">
    <source>
        <dbReference type="ARBA" id="ARBA00004123"/>
    </source>
</evidence>
<evidence type="ECO:0000313" key="6">
    <source>
        <dbReference type="Proteomes" id="UP000078540"/>
    </source>
</evidence>
<dbReference type="AlphaFoldDB" id="A0A151HZ29"/>
<name>A0A151HZ29_9HYME</name>
<proteinExistence type="inferred from homology"/>